<dbReference type="GO" id="GO:0016757">
    <property type="term" value="F:glycosyltransferase activity"/>
    <property type="evidence" value="ECO:0007669"/>
    <property type="project" value="UniProtKB-KW"/>
</dbReference>
<reference evidence="5" key="2">
    <citation type="journal article" date="2021" name="PeerJ">
        <title>Extensive microbial diversity within the chicken gut microbiome revealed by metagenomics and culture.</title>
        <authorList>
            <person name="Gilroy R."/>
            <person name="Ravi A."/>
            <person name="Getino M."/>
            <person name="Pursley I."/>
            <person name="Horton D.L."/>
            <person name="Alikhan N.F."/>
            <person name="Baker D."/>
            <person name="Gharbi K."/>
            <person name="Hall N."/>
            <person name="Watson M."/>
            <person name="Adriaenssens E.M."/>
            <person name="Foster-Nyarko E."/>
            <person name="Jarju S."/>
            <person name="Secka A."/>
            <person name="Antonio M."/>
            <person name="Oren A."/>
            <person name="Chaudhuri R.R."/>
            <person name="La Ragione R."/>
            <person name="Hildebrand F."/>
            <person name="Pallen M.J."/>
        </authorList>
    </citation>
    <scope>NUCLEOTIDE SEQUENCE</scope>
    <source>
        <strain evidence="5">CHK33-4379</strain>
    </source>
</reference>
<organism evidence="5 6">
    <name type="scientific">Candidatus Faeciplasma pullistercoris</name>
    <dbReference type="NCBI Taxonomy" id="2840800"/>
    <lineage>
        <taxon>Bacteria</taxon>
        <taxon>Bacillati</taxon>
        <taxon>Bacillota</taxon>
        <taxon>Clostridia</taxon>
        <taxon>Eubacteriales</taxon>
        <taxon>Oscillospiraceae</taxon>
        <taxon>Oscillospiraceae incertae sedis</taxon>
        <taxon>Candidatus Faeciplasma</taxon>
    </lineage>
</organism>
<dbReference type="SUPFAM" id="SSF53448">
    <property type="entry name" value="Nucleotide-diphospho-sugar transferases"/>
    <property type="match status" value="1"/>
</dbReference>
<dbReference type="PANTHER" id="PTHR43630">
    <property type="entry name" value="POLY-BETA-1,6-N-ACETYL-D-GLUCOSAMINE SYNTHASE"/>
    <property type="match status" value="1"/>
</dbReference>
<feature type="transmembrane region" description="Helical" evidence="4">
    <location>
        <begin position="376"/>
        <end position="399"/>
    </location>
</feature>
<name>A0A9D1GTX5_9FIRM</name>
<dbReference type="Pfam" id="PF13641">
    <property type="entry name" value="Glyco_tranf_2_3"/>
    <property type="match status" value="1"/>
</dbReference>
<feature type="transmembrane region" description="Helical" evidence="4">
    <location>
        <begin position="6"/>
        <end position="31"/>
    </location>
</feature>
<evidence type="ECO:0000313" key="6">
    <source>
        <dbReference type="Proteomes" id="UP000824136"/>
    </source>
</evidence>
<keyword evidence="4" id="KW-0472">Membrane</keyword>
<keyword evidence="3" id="KW-0808">Transferase</keyword>
<evidence type="ECO:0000256" key="2">
    <source>
        <dbReference type="ARBA" id="ARBA00022676"/>
    </source>
</evidence>
<feature type="transmembrane region" description="Helical" evidence="4">
    <location>
        <begin position="303"/>
        <end position="329"/>
    </location>
</feature>
<evidence type="ECO:0000256" key="4">
    <source>
        <dbReference type="SAM" id="Phobius"/>
    </source>
</evidence>
<accession>A0A9D1GTX5</accession>
<reference evidence="5" key="1">
    <citation type="submission" date="2020-10" db="EMBL/GenBank/DDBJ databases">
        <authorList>
            <person name="Gilroy R."/>
        </authorList>
    </citation>
    <scope>NUCLEOTIDE SEQUENCE</scope>
    <source>
        <strain evidence="5">CHK33-4379</strain>
    </source>
</reference>
<proteinExistence type="inferred from homology"/>
<sequence length="422" mass="46919">MITVGLINKAISVLFVVCYFYQVVYTLIAVLRKKSRVSSFRLHSYAVLIAARNEREVIAELIKSLKAQRYPSERIKIFVVADNCTDDTAVVAEKAGAVVYQRRDTIHVGKGYALDYLLGCIEADYPAGSFDGYFVFDADNLLEEEYIYEMNKLFSQGYRVITGCRCSKNYGDNWISSGYGLYFLRDTQLLNKARHLLGLCCHISGTGFMFSDEILRENGGWKYFSLSEDTEFTAKMIIAGERVGYCESAVLYDEQPTSLGQSIRQRLRWAKGHIQVMSSCGGGLARGTLMPGSARKRLSCLDMLLSITPAYVLTVAAVVVNLAGLLVSLTESSALLFTVSGLISCAVGSYLSFFAVGLVTTLCEWNKLGCGALKKLMYAFSFPLFMATYVPISVAALFVRVEWKPIVHRRSVSLSQLREAQK</sequence>
<keyword evidence="4" id="KW-1133">Transmembrane helix</keyword>
<dbReference type="InterPro" id="IPR029044">
    <property type="entry name" value="Nucleotide-diphossugar_trans"/>
</dbReference>
<keyword evidence="2" id="KW-0328">Glycosyltransferase</keyword>
<evidence type="ECO:0000256" key="3">
    <source>
        <dbReference type="ARBA" id="ARBA00022679"/>
    </source>
</evidence>
<comment type="similarity">
    <text evidence="1">Belongs to the glycosyltransferase 2 family.</text>
</comment>
<dbReference type="Gene3D" id="3.90.550.10">
    <property type="entry name" value="Spore Coat Polysaccharide Biosynthesis Protein SpsA, Chain A"/>
    <property type="match status" value="1"/>
</dbReference>
<dbReference type="Proteomes" id="UP000824136">
    <property type="component" value="Unassembled WGS sequence"/>
</dbReference>
<protein>
    <submittedName>
        <fullName evidence="5">Glycosyltransferase family 2 protein</fullName>
    </submittedName>
</protein>
<dbReference type="EMBL" id="DVLL01000015">
    <property type="protein sequence ID" value="HIT58842.1"/>
    <property type="molecule type" value="Genomic_DNA"/>
</dbReference>
<gene>
    <name evidence="5" type="ORF">IAC39_03905</name>
</gene>
<evidence type="ECO:0000313" key="5">
    <source>
        <dbReference type="EMBL" id="HIT58842.1"/>
    </source>
</evidence>
<comment type="caution">
    <text evidence="5">The sequence shown here is derived from an EMBL/GenBank/DDBJ whole genome shotgun (WGS) entry which is preliminary data.</text>
</comment>
<keyword evidence="4" id="KW-0812">Transmembrane</keyword>
<evidence type="ECO:0000256" key="1">
    <source>
        <dbReference type="ARBA" id="ARBA00006739"/>
    </source>
</evidence>
<dbReference type="AlphaFoldDB" id="A0A9D1GTX5"/>
<dbReference type="CDD" id="cd06438">
    <property type="entry name" value="EpsO_like"/>
    <property type="match status" value="1"/>
</dbReference>
<feature type="transmembrane region" description="Helical" evidence="4">
    <location>
        <begin position="335"/>
        <end position="364"/>
    </location>
</feature>
<dbReference type="PANTHER" id="PTHR43630:SF1">
    <property type="entry name" value="POLY-BETA-1,6-N-ACETYL-D-GLUCOSAMINE SYNTHASE"/>
    <property type="match status" value="1"/>
</dbReference>